<feature type="domain" description="Ig-like" evidence="6">
    <location>
        <begin position="4"/>
        <end position="113"/>
    </location>
</feature>
<dbReference type="InterPro" id="IPR013783">
    <property type="entry name" value="Ig-like_fold"/>
</dbReference>
<dbReference type="SMART" id="SM00406">
    <property type="entry name" value="IGv"/>
    <property type="match status" value="1"/>
</dbReference>
<dbReference type="Ensembl" id="ENSECRT00000008978.1">
    <property type="protein sequence ID" value="ENSECRP00000008831.1"/>
    <property type="gene ID" value="ENSECRG00000005927.1"/>
</dbReference>
<dbReference type="Gene3D" id="2.60.40.10">
    <property type="entry name" value="Immunoglobulins"/>
    <property type="match status" value="1"/>
</dbReference>
<keyword evidence="5" id="KW-0391">Immunity</keyword>
<keyword evidence="8" id="KW-1185">Reference proteome</keyword>
<reference evidence="7" key="1">
    <citation type="submission" date="2021-06" db="EMBL/GenBank/DDBJ databases">
        <authorList>
            <consortium name="Wellcome Sanger Institute Data Sharing"/>
        </authorList>
    </citation>
    <scope>NUCLEOTIDE SEQUENCE [LARGE SCALE GENOMIC DNA]</scope>
</reference>
<dbReference type="SUPFAM" id="SSF48726">
    <property type="entry name" value="Immunoglobulin"/>
    <property type="match status" value="1"/>
</dbReference>
<dbReference type="Proteomes" id="UP000694620">
    <property type="component" value="Chromosome 9"/>
</dbReference>
<keyword evidence="2" id="KW-1064">Adaptive immunity</keyword>
<keyword evidence="3" id="KW-0675">Receptor</keyword>
<dbReference type="InterPro" id="IPR013106">
    <property type="entry name" value="Ig_V-set"/>
</dbReference>
<keyword evidence="1" id="KW-0732">Signal</keyword>
<dbReference type="GeneTree" id="ENSGT00830000128446"/>
<evidence type="ECO:0000313" key="8">
    <source>
        <dbReference type="Proteomes" id="UP000694620"/>
    </source>
</evidence>
<keyword evidence="4" id="KW-0393">Immunoglobulin domain</keyword>
<dbReference type="InterPro" id="IPR051287">
    <property type="entry name" value="TCR_variable_region"/>
</dbReference>
<protein>
    <recommendedName>
        <fullName evidence="6">Ig-like domain-containing protein</fullName>
    </recommendedName>
</protein>
<evidence type="ECO:0000256" key="2">
    <source>
        <dbReference type="ARBA" id="ARBA00023130"/>
    </source>
</evidence>
<dbReference type="PANTHER" id="PTHR19367">
    <property type="entry name" value="T-CELL RECEPTOR ALPHA CHAIN V REGION"/>
    <property type="match status" value="1"/>
</dbReference>
<dbReference type="PANTHER" id="PTHR19367:SF18">
    <property type="entry name" value="T CELL RECEPTOR ALPHA VARIABLE 16"/>
    <property type="match status" value="1"/>
</dbReference>
<dbReference type="InterPro" id="IPR036179">
    <property type="entry name" value="Ig-like_dom_sf"/>
</dbReference>
<evidence type="ECO:0000256" key="5">
    <source>
        <dbReference type="ARBA" id="ARBA00043266"/>
    </source>
</evidence>
<keyword evidence="5" id="KW-1279">T cell receptor</keyword>
<evidence type="ECO:0000313" key="7">
    <source>
        <dbReference type="Ensembl" id="ENSECRP00000008831.1"/>
    </source>
</evidence>
<reference evidence="7" key="3">
    <citation type="submission" date="2025-09" db="UniProtKB">
        <authorList>
            <consortium name="Ensembl"/>
        </authorList>
    </citation>
    <scope>IDENTIFICATION</scope>
</reference>
<dbReference type="InterPro" id="IPR007110">
    <property type="entry name" value="Ig-like_dom"/>
</dbReference>
<sequence length="113" mass="12804">MWHPLTTGLITMQKRICFSRTEGSAVTLQCSYSTANSFADLYWYRKYPNKAMQYILYKGARSNSGYSNTARFAQERFSSIAEQEFTSLTISTLALSDSAIYYCALRTTSLQSA</sequence>
<accession>A0A8C4RYU0</accession>
<organism evidence="7 8">
    <name type="scientific">Erpetoichthys calabaricus</name>
    <name type="common">Rope fish</name>
    <name type="synonym">Calamoichthys calabaricus</name>
    <dbReference type="NCBI Taxonomy" id="27687"/>
    <lineage>
        <taxon>Eukaryota</taxon>
        <taxon>Metazoa</taxon>
        <taxon>Chordata</taxon>
        <taxon>Craniata</taxon>
        <taxon>Vertebrata</taxon>
        <taxon>Euteleostomi</taxon>
        <taxon>Actinopterygii</taxon>
        <taxon>Polypteriformes</taxon>
        <taxon>Polypteridae</taxon>
        <taxon>Erpetoichthys</taxon>
    </lineage>
</organism>
<dbReference type="GO" id="GO:0042101">
    <property type="term" value="C:T cell receptor complex"/>
    <property type="evidence" value="ECO:0007669"/>
    <property type="project" value="UniProtKB-KW"/>
</dbReference>
<proteinExistence type="predicted"/>
<evidence type="ECO:0000256" key="4">
    <source>
        <dbReference type="ARBA" id="ARBA00023319"/>
    </source>
</evidence>
<dbReference type="PROSITE" id="PS50835">
    <property type="entry name" value="IG_LIKE"/>
    <property type="match status" value="1"/>
</dbReference>
<evidence type="ECO:0000256" key="1">
    <source>
        <dbReference type="ARBA" id="ARBA00022729"/>
    </source>
</evidence>
<name>A0A8C4RYU0_ERPCA</name>
<dbReference type="GO" id="GO:0002250">
    <property type="term" value="P:adaptive immune response"/>
    <property type="evidence" value="ECO:0007669"/>
    <property type="project" value="UniProtKB-KW"/>
</dbReference>
<dbReference type="AlphaFoldDB" id="A0A8C4RYU0"/>
<reference evidence="7" key="2">
    <citation type="submission" date="2025-08" db="UniProtKB">
        <authorList>
            <consortium name="Ensembl"/>
        </authorList>
    </citation>
    <scope>IDENTIFICATION</scope>
</reference>
<evidence type="ECO:0000256" key="3">
    <source>
        <dbReference type="ARBA" id="ARBA00023170"/>
    </source>
</evidence>
<dbReference type="Pfam" id="PF07686">
    <property type="entry name" value="V-set"/>
    <property type="match status" value="1"/>
</dbReference>
<evidence type="ECO:0000259" key="6">
    <source>
        <dbReference type="PROSITE" id="PS50835"/>
    </source>
</evidence>